<organism evidence="4 5">
    <name type="scientific">[Myrmecia] bisecta</name>
    <dbReference type="NCBI Taxonomy" id="41462"/>
    <lineage>
        <taxon>Eukaryota</taxon>
        <taxon>Viridiplantae</taxon>
        <taxon>Chlorophyta</taxon>
        <taxon>core chlorophytes</taxon>
        <taxon>Trebouxiophyceae</taxon>
        <taxon>Trebouxiales</taxon>
        <taxon>Trebouxiaceae</taxon>
        <taxon>Myrmecia</taxon>
    </lineage>
</organism>
<proteinExistence type="inferred from homology"/>
<dbReference type="PANTHER" id="PTHR12149">
    <property type="entry name" value="FRUCTOSAMINE 3 KINASE-RELATED PROTEIN"/>
    <property type="match status" value="1"/>
</dbReference>
<dbReference type="InterPro" id="IPR016477">
    <property type="entry name" value="Fructo-/Ketosamine-3-kinase"/>
</dbReference>
<dbReference type="EC" id="2.7.1.172" evidence="1"/>
<evidence type="ECO:0000256" key="3">
    <source>
        <dbReference type="PIRNR" id="PIRNR006221"/>
    </source>
</evidence>
<keyword evidence="5" id="KW-1185">Reference proteome</keyword>
<evidence type="ECO:0000313" key="5">
    <source>
        <dbReference type="Proteomes" id="UP001489004"/>
    </source>
</evidence>
<evidence type="ECO:0000256" key="1">
    <source>
        <dbReference type="ARBA" id="ARBA00011961"/>
    </source>
</evidence>
<name>A0AAW1QPR5_9CHLO</name>
<keyword evidence="3" id="KW-0808">Transferase</keyword>
<protein>
    <recommendedName>
        <fullName evidence="1">protein-ribulosamine 3-kinase</fullName>
        <ecNumber evidence="1">2.7.1.172</ecNumber>
    </recommendedName>
</protein>
<dbReference type="Pfam" id="PF03881">
    <property type="entry name" value="Fructosamin_kin"/>
    <property type="match status" value="1"/>
</dbReference>
<dbReference type="PIRSF" id="PIRSF006221">
    <property type="entry name" value="Ketosamine-3-kinase"/>
    <property type="match status" value="1"/>
</dbReference>
<dbReference type="SUPFAM" id="SSF56112">
    <property type="entry name" value="Protein kinase-like (PK-like)"/>
    <property type="match status" value="1"/>
</dbReference>
<accession>A0AAW1QPR5</accession>
<dbReference type="EMBL" id="JALJOR010000002">
    <property type="protein sequence ID" value="KAK9823417.1"/>
    <property type="molecule type" value="Genomic_DNA"/>
</dbReference>
<keyword evidence="3" id="KW-0418">Kinase</keyword>
<dbReference type="AlphaFoldDB" id="A0AAW1QPR5"/>
<evidence type="ECO:0000256" key="2">
    <source>
        <dbReference type="ARBA" id="ARBA00048655"/>
    </source>
</evidence>
<gene>
    <name evidence="4" type="ORF">WJX72_002613</name>
</gene>
<dbReference type="Proteomes" id="UP001489004">
    <property type="component" value="Unassembled WGS sequence"/>
</dbReference>
<comment type="catalytic activity">
    <reaction evidence="2">
        <text>N(6)-D-ribulosyl-L-lysyl-[protein] + ATP = N(6)-(3-O-phospho-D-ribulosyl)-L-lysyl-[protein] + ADP + H(+)</text>
        <dbReference type="Rhea" id="RHEA:48432"/>
        <dbReference type="Rhea" id="RHEA-COMP:12103"/>
        <dbReference type="Rhea" id="RHEA-COMP:12104"/>
        <dbReference type="ChEBI" id="CHEBI:15378"/>
        <dbReference type="ChEBI" id="CHEBI:30616"/>
        <dbReference type="ChEBI" id="CHEBI:90418"/>
        <dbReference type="ChEBI" id="CHEBI:90420"/>
        <dbReference type="ChEBI" id="CHEBI:456216"/>
        <dbReference type="EC" id="2.7.1.172"/>
    </reaction>
    <physiologicalReaction direction="left-to-right" evidence="2">
        <dbReference type="Rhea" id="RHEA:48433"/>
    </physiologicalReaction>
</comment>
<dbReference type="InterPro" id="IPR011009">
    <property type="entry name" value="Kinase-like_dom_sf"/>
</dbReference>
<dbReference type="GO" id="GO:0016301">
    <property type="term" value="F:kinase activity"/>
    <property type="evidence" value="ECO:0007669"/>
    <property type="project" value="UniProtKB-UniRule"/>
</dbReference>
<dbReference type="Gene3D" id="3.30.200.20">
    <property type="entry name" value="Phosphorylase Kinase, domain 1"/>
    <property type="match status" value="1"/>
</dbReference>
<evidence type="ECO:0000313" key="4">
    <source>
        <dbReference type="EMBL" id="KAK9823417.1"/>
    </source>
</evidence>
<comment type="similarity">
    <text evidence="3">Belongs to the fructosamine kinase family.</text>
</comment>
<dbReference type="PANTHER" id="PTHR12149:SF8">
    <property type="entry name" value="PROTEIN-RIBULOSAMINE 3-KINASE"/>
    <property type="match status" value="1"/>
</dbReference>
<dbReference type="GO" id="GO:0102193">
    <property type="term" value="F:protein-ribulosamine 3-kinase activity"/>
    <property type="evidence" value="ECO:0007669"/>
    <property type="project" value="UniProtKB-EC"/>
</dbReference>
<comment type="caution">
    <text evidence="4">The sequence shown here is derived from an EMBL/GenBank/DDBJ whole genome shotgun (WGS) entry which is preliminary data.</text>
</comment>
<reference evidence="4 5" key="1">
    <citation type="journal article" date="2024" name="Nat. Commun.">
        <title>Phylogenomics reveals the evolutionary origins of lichenization in chlorophyte algae.</title>
        <authorList>
            <person name="Puginier C."/>
            <person name="Libourel C."/>
            <person name="Otte J."/>
            <person name="Skaloud P."/>
            <person name="Haon M."/>
            <person name="Grisel S."/>
            <person name="Petersen M."/>
            <person name="Berrin J.G."/>
            <person name="Delaux P.M."/>
            <person name="Dal Grande F."/>
            <person name="Keller J."/>
        </authorList>
    </citation>
    <scope>NUCLEOTIDE SEQUENCE [LARGE SCALE GENOMIC DNA]</scope>
    <source>
        <strain evidence="4 5">SAG 2043</strain>
    </source>
</reference>
<dbReference type="Gene3D" id="3.90.1200.10">
    <property type="match status" value="1"/>
</dbReference>
<sequence>MRTTSSAQTKDPVSGWIEDNFNQGKVVNQRAMGSSGWSSAYCYETDQGAKYFVKLARGRDAGMFKGEALGLQAMYATQTLRIPNAYHCGELSSVPGGRGLGGSGSFIIMEYLNFGGTFKQEELGRQLAEMHMAKPHFEEAREGRFGFPVDNTIGGTPQPNPWTASGGTAAWVAFFKEHRLQHMLQLAGDARLTALGNTLCANLEQLFDGVEVTPSVLHGDLWSGNVSAVDGQPAIYDPAVYFGHAEAEFGMSWCAGFSDSFYRAYHSVLPKAKGFEARKTLYKLYHYLNHYVLFGSGYYSQCLSSLTELTRTMR</sequence>